<dbReference type="SUPFAM" id="SSF48239">
    <property type="entry name" value="Terpenoid cyclases/Protein prenyltransferases"/>
    <property type="match status" value="1"/>
</dbReference>
<proteinExistence type="predicted"/>
<comment type="caution">
    <text evidence="1">The sequence shown here is derived from an EMBL/GenBank/DDBJ whole genome shotgun (WGS) entry which is preliminary data.</text>
</comment>
<dbReference type="InterPro" id="IPR008930">
    <property type="entry name" value="Terpenoid_cyclase/PrenylTrfase"/>
</dbReference>
<evidence type="ECO:0000313" key="2">
    <source>
        <dbReference type="Proteomes" id="UP000554482"/>
    </source>
</evidence>
<sequence>MALPPFALTPLSSSRSVPVTFDQTVIRGSEHFRYQPTIWNYDHVESSLGSSFMGEAYTNKTATLVGDVRVMLEKPVGSLAQFELIDALERLGSLDNMDSMSPKVKNIS</sequence>
<gene>
    <name evidence="1" type="ORF">FRX31_010732</name>
</gene>
<organism evidence="1 2">
    <name type="scientific">Thalictrum thalictroides</name>
    <name type="common">Rue-anemone</name>
    <name type="synonym">Anemone thalictroides</name>
    <dbReference type="NCBI Taxonomy" id="46969"/>
    <lineage>
        <taxon>Eukaryota</taxon>
        <taxon>Viridiplantae</taxon>
        <taxon>Streptophyta</taxon>
        <taxon>Embryophyta</taxon>
        <taxon>Tracheophyta</taxon>
        <taxon>Spermatophyta</taxon>
        <taxon>Magnoliopsida</taxon>
        <taxon>Ranunculales</taxon>
        <taxon>Ranunculaceae</taxon>
        <taxon>Thalictroideae</taxon>
        <taxon>Thalictrum</taxon>
    </lineage>
</organism>
<evidence type="ECO:0000313" key="1">
    <source>
        <dbReference type="EMBL" id="KAF5199681.1"/>
    </source>
</evidence>
<keyword evidence="2" id="KW-1185">Reference proteome</keyword>
<dbReference type="AlphaFoldDB" id="A0A7J6WQN2"/>
<protein>
    <submittedName>
        <fullName evidence="1">Terpene synthase</fullName>
    </submittedName>
</protein>
<reference evidence="1 2" key="1">
    <citation type="submission" date="2020-06" db="EMBL/GenBank/DDBJ databases">
        <title>Transcriptomic and genomic resources for Thalictrum thalictroides and T. hernandezii: Facilitating candidate gene discovery in an emerging model plant lineage.</title>
        <authorList>
            <person name="Arias T."/>
            <person name="Riano-Pachon D.M."/>
            <person name="Di Stilio V.S."/>
        </authorList>
    </citation>
    <scope>NUCLEOTIDE SEQUENCE [LARGE SCALE GENOMIC DNA]</scope>
    <source>
        <strain evidence="2">cv. WT478/WT964</strain>
        <tissue evidence="1">Leaves</tissue>
    </source>
</reference>
<dbReference type="EMBL" id="JABWDY010011590">
    <property type="protein sequence ID" value="KAF5199681.1"/>
    <property type="molecule type" value="Genomic_DNA"/>
</dbReference>
<dbReference type="Proteomes" id="UP000554482">
    <property type="component" value="Unassembled WGS sequence"/>
</dbReference>
<accession>A0A7J6WQN2</accession>
<name>A0A7J6WQN2_THATH</name>